<dbReference type="SUPFAM" id="SSF143865">
    <property type="entry name" value="CorA soluble domain-like"/>
    <property type="match status" value="1"/>
</dbReference>
<dbReference type="PANTHER" id="PTHR46494">
    <property type="entry name" value="CORA FAMILY METAL ION TRANSPORTER (EUROFUNG)"/>
    <property type="match status" value="1"/>
</dbReference>
<reference evidence="9 10" key="1">
    <citation type="submission" date="2018-07" db="EMBL/GenBank/DDBJ databases">
        <title>High-quality-draft genome sequence of Gaiella occulta.</title>
        <authorList>
            <person name="Severino R."/>
            <person name="Froufe H.J.C."/>
            <person name="Rainey F.A."/>
            <person name="Barroso C."/>
            <person name="Albuquerque L."/>
            <person name="Lobo-Da-Cunha A."/>
            <person name="Da Costa M.S."/>
            <person name="Egas C."/>
        </authorList>
    </citation>
    <scope>NUCLEOTIDE SEQUENCE [LARGE SCALE GENOMIC DNA]</scope>
    <source>
        <strain evidence="9 10">F2-233</strain>
    </source>
</reference>
<organism evidence="9 10">
    <name type="scientific">Gaiella occulta</name>
    <dbReference type="NCBI Taxonomy" id="1002870"/>
    <lineage>
        <taxon>Bacteria</taxon>
        <taxon>Bacillati</taxon>
        <taxon>Actinomycetota</taxon>
        <taxon>Thermoleophilia</taxon>
        <taxon>Gaiellales</taxon>
        <taxon>Gaiellaceae</taxon>
        <taxon>Gaiella</taxon>
    </lineage>
</organism>
<proteinExistence type="inferred from homology"/>
<evidence type="ECO:0000256" key="7">
    <source>
        <dbReference type="ARBA" id="ARBA00023136"/>
    </source>
</evidence>
<keyword evidence="4" id="KW-1003">Cell membrane</keyword>
<dbReference type="InterPro" id="IPR002523">
    <property type="entry name" value="MgTranspt_CorA/ZnTranspt_ZntB"/>
</dbReference>
<comment type="similarity">
    <text evidence="2">Belongs to the CorA metal ion transporter (MIT) (TC 1.A.35) family.</text>
</comment>
<accession>A0A7M2YZP1</accession>
<gene>
    <name evidence="9" type="ORF">Gocc_1022</name>
</gene>
<dbReference type="EMBL" id="QQZY01000002">
    <property type="protein sequence ID" value="RDI75224.1"/>
    <property type="molecule type" value="Genomic_DNA"/>
</dbReference>
<dbReference type="Gene3D" id="3.30.460.20">
    <property type="entry name" value="CorA soluble domain-like"/>
    <property type="match status" value="1"/>
</dbReference>
<dbReference type="Proteomes" id="UP000254134">
    <property type="component" value="Unassembled WGS sequence"/>
</dbReference>
<evidence type="ECO:0000256" key="3">
    <source>
        <dbReference type="ARBA" id="ARBA00022448"/>
    </source>
</evidence>
<sequence>MPSLPRIARRSRARAGAEVAARVSPLREIAASGLTWVNVVGPDLDTANALSERFGWHPLDVEDIVSKRQRPKVDDYEEDGYLFTVLHFPVYDKTIQRLNGAELDIFIGPDYLVTIPNRELLPVTRLFGRCESDDAFREQLFAKGTGRLLYEVLDDLFDYCFPILDKIGHKLDSIEDEMFEGHAEDVVRDISNVKQEIISYRKVIKPERSTLRVLERRVDKFLPEELELYFDDIVDAAERIWDQLDNYKEVVDGLESTNESVISHRQNDVLRVLTIFSVLMLPLTLISGIFGMNVDFPGFGTHEAFWVVVGVMVAVMGVMIGFFRLKRWL</sequence>
<evidence type="ECO:0000313" key="9">
    <source>
        <dbReference type="EMBL" id="RDI75224.1"/>
    </source>
</evidence>
<dbReference type="PANTHER" id="PTHR46494:SF1">
    <property type="entry name" value="CORA FAMILY METAL ION TRANSPORTER (EUROFUNG)"/>
    <property type="match status" value="1"/>
</dbReference>
<dbReference type="GO" id="GO:0000287">
    <property type="term" value="F:magnesium ion binding"/>
    <property type="evidence" value="ECO:0007669"/>
    <property type="project" value="TreeGrafter"/>
</dbReference>
<dbReference type="OrthoDB" id="9803416at2"/>
<dbReference type="GO" id="GO:0015087">
    <property type="term" value="F:cobalt ion transmembrane transporter activity"/>
    <property type="evidence" value="ECO:0007669"/>
    <property type="project" value="TreeGrafter"/>
</dbReference>
<evidence type="ECO:0000256" key="6">
    <source>
        <dbReference type="ARBA" id="ARBA00022989"/>
    </source>
</evidence>
<comment type="caution">
    <text evidence="9">The sequence shown here is derived from an EMBL/GenBank/DDBJ whole genome shotgun (WGS) entry which is preliminary data.</text>
</comment>
<evidence type="ECO:0000256" key="1">
    <source>
        <dbReference type="ARBA" id="ARBA00004651"/>
    </source>
</evidence>
<feature type="transmembrane region" description="Helical" evidence="8">
    <location>
        <begin position="304"/>
        <end position="323"/>
    </location>
</feature>
<evidence type="ECO:0000313" key="10">
    <source>
        <dbReference type="Proteomes" id="UP000254134"/>
    </source>
</evidence>
<keyword evidence="3" id="KW-0813">Transport</keyword>
<dbReference type="InterPro" id="IPR045863">
    <property type="entry name" value="CorA_TM1_TM2"/>
</dbReference>
<dbReference type="Pfam" id="PF01544">
    <property type="entry name" value="CorA"/>
    <property type="match status" value="1"/>
</dbReference>
<dbReference type="AlphaFoldDB" id="A0A7M2YZP1"/>
<dbReference type="GO" id="GO:0015095">
    <property type="term" value="F:magnesium ion transmembrane transporter activity"/>
    <property type="evidence" value="ECO:0007669"/>
    <property type="project" value="TreeGrafter"/>
</dbReference>
<dbReference type="SUPFAM" id="SSF144083">
    <property type="entry name" value="Magnesium transport protein CorA, transmembrane region"/>
    <property type="match status" value="1"/>
</dbReference>
<keyword evidence="5 8" id="KW-0812">Transmembrane</keyword>
<evidence type="ECO:0000256" key="5">
    <source>
        <dbReference type="ARBA" id="ARBA00022692"/>
    </source>
</evidence>
<keyword evidence="6 8" id="KW-1133">Transmembrane helix</keyword>
<dbReference type="CDD" id="cd12822">
    <property type="entry name" value="TmCorA-like"/>
    <property type="match status" value="1"/>
</dbReference>
<evidence type="ECO:0000256" key="4">
    <source>
        <dbReference type="ARBA" id="ARBA00022475"/>
    </source>
</evidence>
<reference evidence="10" key="2">
    <citation type="journal article" date="2019" name="MicrobiologyOpen">
        <title>High-quality draft genome sequence of Gaiella occulta isolated from a 150 meter deep mineral water borehole and comparison with the genome sequences of other deep-branching lineages of the phylum Actinobacteria.</title>
        <authorList>
            <person name="Severino R."/>
            <person name="Froufe H.J.C."/>
            <person name="Barroso C."/>
            <person name="Albuquerque L."/>
            <person name="Lobo-da-Cunha A."/>
            <person name="da Costa M.S."/>
            <person name="Egas C."/>
        </authorList>
    </citation>
    <scope>NUCLEOTIDE SEQUENCE [LARGE SCALE GENOMIC DNA]</scope>
    <source>
        <strain evidence="10">F2-233</strain>
    </source>
</reference>
<dbReference type="InterPro" id="IPR045861">
    <property type="entry name" value="CorA_cytoplasmic_dom"/>
</dbReference>
<comment type="subcellular location">
    <subcellularLocation>
        <location evidence="1">Cell membrane</location>
        <topology evidence="1">Multi-pass membrane protein</topology>
    </subcellularLocation>
</comment>
<name>A0A7M2YZP1_9ACTN</name>
<keyword evidence="7 8" id="KW-0472">Membrane</keyword>
<evidence type="ECO:0000256" key="8">
    <source>
        <dbReference type="SAM" id="Phobius"/>
    </source>
</evidence>
<dbReference type="GO" id="GO:0050897">
    <property type="term" value="F:cobalt ion binding"/>
    <property type="evidence" value="ECO:0007669"/>
    <property type="project" value="TreeGrafter"/>
</dbReference>
<feature type="transmembrane region" description="Helical" evidence="8">
    <location>
        <begin position="272"/>
        <end position="292"/>
    </location>
</feature>
<dbReference type="GO" id="GO:0005886">
    <property type="term" value="C:plasma membrane"/>
    <property type="evidence" value="ECO:0007669"/>
    <property type="project" value="UniProtKB-SubCell"/>
</dbReference>
<keyword evidence="10" id="KW-1185">Reference proteome</keyword>
<protein>
    <submittedName>
        <fullName evidence="9">Mg2+ and Co2+ transporter</fullName>
    </submittedName>
</protein>
<dbReference type="Gene3D" id="1.20.58.340">
    <property type="entry name" value="Magnesium transport protein CorA, transmembrane region"/>
    <property type="match status" value="2"/>
</dbReference>
<dbReference type="RefSeq" id="WP_114795450.1">
    <property type="nucleotide sequence ID" value="NZ_QQZY01000002.1"/>
</dbReference>
<evidence type="ECO:0000256" key="2">
    <source>
        <dbReference type="ARBA" id="ARBA00009765"/>
    </source>
</evidence>